<organism evidence="2 3">
    <name type="scientific">Blattamonas nauphoetae</name>
    <dbReference type="NCBI Taxonomy" id="2049346"/>
    <lineage>
        <taxon>Eukaryota</taxon>
        <taxon>Metamonada</taxon>
        <taxon>Preaxostyla</taxon>
        <taxon>Oxymonadida</taxon>
        <taxon>Blattamonas</taxon>
    </lineage>
</organism>
<dbReference type="Proteomes" id="UP001281761">
    <property type="component" value="Unassembled WGS sequence"/>
</dbReference>
<evidence type="ECO:0000313" key="2">
    <source>
        <dbReference type="EMBL" id="KAK2957717.1"/>
    </source>
</evidence>
<dbReference type="EMBL" id="JARBJD010000044">
    <property type="protein sequence ID" value="KAK2957717.1"/>
    <property type="molecule type" value="Genomic_DNA"/>
</dbReference>
<name>A0ABQ9Y1T8_9EUKA</name>
<feature type="compositionally biased region" description="Polar residues" evidence="1">
    <location>
        <begin position="482"/>
        <end position="501"/>
    </location>
</feature>
<feature type="compositionally biased region" description="Basic residues" evidence="1">
    <location>
        <begin position="506"/>
        <end position="545"/>
    </location>
</feature>
<gene>
    <name evidence="2" type="ORF">BLNAU_7372</name>
</gene>
<comment type="caution">
    <text evidence="2">The sequence shown here is derived from an EMBL/GenBank/DDBJ whole genome shotgun (WGS) entry which is preliminary data.</text>
</comment>
<keyword evidence="3" id="KW-1185">Reference proteome</keyword>
<accession>A0ABQ9Y1T8</accession>
<protein>
    <submittedName>
        <fullName evidence="2">Uncharacterized protein</fullName>
    </submittedName>
</protein>
<feature type="region of interest" description="Disordered" evidence="1">
    <location>
        <begin position="482"/>
        <end position="545"/>
    </location>
</feature>
<reference evidence="2 3" key="1">
    <citation type="journal article" date="2022" name="bioRxiv">
        <title>Genomics of Preaxostyla Flagellates Illuminates Evolutionary Transitions and the Path Towards Mitochondrial Loss.</title>
        <authorList>
            <person name="Novak L.V.F."/>
            <person name="Treitli S.C."/>
            <person name="Pyrih J."/>
            <person name="Halakuc P."/>
            <person name="Pipaliya S.V."/>
            <person name="Vacek V."/>
            <person name="Brzon O."/>
            <person name="Soukal P."/>
            <person name="Eme L."/>
            <person name="Dacks J.B."/>
            <person name="Karnkowska A."/>
            <person name="Elias M."/>
            <person name="Hampl V."/>
        </authorList>
    </citation>
    <scope>NUCLEOTIDE SEQUENCE [LARGE SCALE GENOMIC DNA]</scope>
    <source>
        <strain evidence="2">NAU3</strain>
        <tissue evidence="2">Gut</tissue>
    </source>
</reference>
<evidence type="ECO:0000313" key="3">
    <source>
        <dbReference type="Proteomes" id="UP001281761"/>
    </source>
</evidence>
<proteinExistence type="predicted"/>
<sequence>MFDTDGVLIFVVSLPLLQVITQETKEFTPRFAQTALFIIALVTMPLFIPLNFLEDPKQLALPSFKLSTNDSLLTKYNLMQLLITILDRFIDMCFDLKHTIPLILHLVLLNATPPSHSSLAKIHSSSSTSIAFTIIENISTMFMFLSSSLFAPTLLELGKTDEEIHTHLPPTCFTHTQSHQRICTSTHSRTHTPARAHILTPARPHTFSRTRTPAHSRTHTHTHALAHSHTYAHTLTHTPTSIENIISFLAFIRNAVLSLIPKGILTILMLVTVDHIIQGILDDFVDKTLNTFVTTCSNQTELIIQKKMAESKKNNEKNRTVSTNKSFTIHSNKSTVRRARRKQADSSHTQFVHSLLIIPLAHILRIVPTAHIVHIVPTAHILRIVPSAHIVHIVPSAHILRIVPTAHIVHIVPSAHILRIVPSAHILRIVPLAHIVHIVPSAHILRIVPTAHIVHIVPLAHILRIVPSAHILRIVPSRTSFTSSLPRTSFASSLPRTSFASSPRAHPSHRPFRAHPSHRPYRAHRSHRPFRAHPSHRPPRPQRSHRSSLAISDLFHLLVSSLFIQIAQNLIASNLSLSQRIVGLGKEQKTIMITTTSPLCVPTLQLIHDCVVAAINIVHVLRSSNGDTLPFDAVEVSTSSL</sequence>
<evidence type="ECO:0000256" key="1">
    <source>
        <dbReference type="SAM" id="MobiDB-lite"/>
    </source>
</evidence>